<protein>
    <submittedName>
        <fullName evidence="1">Squalene/phytoene synthase family protein</fullName>
    </submittedName>
</protein>
<dbReference type="InterPro" id="IPR044844">
    <property type="entry name" value="Trans_IPPS_euk-type"/>
</dbReference>
<dbReference type="SUPFAM" id="SSF48576">
    <property type="entry name" value="Terpenoid synthases"/>
    <property type="match status" value="1"/>
</dbReference>
<dbReference type="SFLD" id="SFLDG01018">
    <property type="entry name" value="Squalene/Phytoene_Synthase_Lik"/>
    <property type="match status" value="1"/>
</dbReference>
<dbReference type="SFLD" id="SFLDS00005">
    <property type="entry name" value="Isoprenoid_Synthase_Type_I"/>
    <property type="match status" value="1"/>
</dbReference>
<evidence type="ECO:0000313" key="2">
    <source>
        <dbReference type="Proteomes" id="UP000281431"/>
    </source>
</evidence>
<dbReference type="InterPro" id="IPR008949">
    <property type="entry name" value="Isoprenoid_synthase_dom_sf"/>
</dbReference>
<dbReference type="Proteomes" id="UP000281431">
    <property type="component" value="Unassembled WGS sequence"/>
</dbReference>
<keyword evidence="2" id="KW-1185">Reference proteome</keyword>
<evidence type="ECO:0000313" key="1">
    <source>
        <dbReference type="EMBL" id="RQH03240.1"/>
    </source>
</evidence>
<comment type="caution">
    <text evidence="1">The sequence shown here is derived from an EMBL/GenBank/DDBJ whole genome shotgun (WGS) entry which is preliminary data.</text>
</comment>
<dbReference type="InterPro" id="IPR002060">
    <property type="entry name" value="Squ/phyt_synthse"/>
</dbReference>
<organism evidence="1 2">
    <name type="scientific">Natrarchaeobius chitinivorans</name>
    <dbReference type="NCBI Taxonomy" id="1679083"/>
    <lineage>
        <taxon>Archaea</taxon>
        <taxon>Methanobacteriati</taxon>
        <taxon>Methanobacteriota</taxon>
        <taxon>Stenosarchaea group</taxon>
        <taxon>Halobacteria</taxon>
        <taxon>Halobacteriales</taxon>
        <taxon>Natrialbaceae</taxon>
        <taxon>Natrarchaeobius</taxon>
    </lineage>
</organism>
<dbReference type="AlphaFoldDB" id="A0A3N6PNE5"/>
<dbReference type="Gene3D" id="1.10.600.10">
    <property type="entry name" value="Farnesyl Diphosphate Synthase"/>
    <property type="match status" value="1"/>
</dbReference>
<dbReference type="EMBL" id="REFZ01000001">
    <property type="protein sequence ID" value="RQH03240.1"/>
    <property type="molecule type" value="Genomic_DNA"/>
</dbReference>
<dbReference type="Pfam" id="PF00494">
    <property type="entry name" value="SQS_PSY"/>
    <property type="match status" value="1"/>
</dbReference>
<dbReference type="PANTHER" id="PTHR11626">
    <property type="entry name" value="FARNESYL-DIPHOSPHATE FARNESYLTRANSFERASE"/>
    <property type="match status" value="1"/>
</dbReference>
<gene>
    <name evidence="1" type="ORF">EA472_01245</name>
</gene>
<reference evidence="1 2" key="1">
    <citation type="submission" date="2018-10" db="EMBL/GenBank/DDBJ databases">
        <title>Natrarchaeobius chitinivorans gen. nov., sp. nov., and Natrarchaeobius haloalkaliphilus sp. nov., alkaliphilic, chitin-utilizing haloarchaea from hypersaline alkaline lakes.</title>
        <authorList>
            <person name="Sorokin D.Y."/>
            <person name="Elcheninov A.G."/>
            <person name="Kostrikina N.A."/>
            <person name="Bale N.J."/>
            <person name="Sinninghe Damste J.S."/>
            <person name="Khijniak T.V."/>
            <person name="Kublanov I.V."/>
            <person name="Toshchakov S.V."/>
        </authorList>
    </citation>
    <scope>NUCLEOTIDE SEQUENCE [LARGE SCALE GENOMIC DNA]</scope>
    <source>
        <strain evidence="1 2">AArcht7</strain>
    </source>
</reference>
<dbReference type="GO" id="GO:0051996">
    <property type="term" value="F:squalene synthase [NAD(P)H] activity"/>
    <property type="evidence" value="ECO:0007669"/>
    <property type="project" value="InterPro"/>
</dbReference>
<accession>A0A3N6PNE5</accession>
<dbReference type="GO" id="GO:0045338">
    <property type="term" value="P:farnesyl diphosphate metabolic process"/>
    <property type="evidence" value="ECO:0007669"/>
    <property type="project" value="InterPro"/>
</dbReference>
<name>A0A3N6PNE5_NATCH</name>
<proteinExistence type="predicted"/>
<sequence>MDGRTNPLASVAADDRKWCHETVGSVSRTFAISIELLEEPMSTTLCVGYLLCRIADTVEDESTLSAEEKSRLLSTYRRALDPADPSTTAAFARSIESVVSEPDGDDWYLVANAERVVRTYESFPPGARDAITPPVLELVAGMGAFVKRHADEAGVRIQTEAELEEYCYYVAGVIGRLITNLQLWNGDVDGRPERMRELSESCGQLLQLVNIAKDVHADYVDEGNVYLPASWLADVGVSQENLLADGNESDVVAVVERTVERARGYVDDGQRWLEALGANDESMLKACTVPFLLAVATLRELSERPEAVLTDGGVKISRTEVMTIVASVTTDFDRSSIGPLRESVRRGELT</sequence>
<dbReference type="PANTHER" id="PTHR11626:SF2">
    <property type="entry name" value="SQUALENE SYNTHASE"/>
    <property type="match status" value="1"/>
</dbReference>